<evidence type="ECO:0000256" key="1">
    <source>
        <dbReference type="ARBA" id="ARBA00004127"/>
    </source>
</evidence>
<dbReference type="GO" id="GO:0006643">
    <property type="term" value="P:membrane lipid metabolic process"/>
    <property type="evidence" value="ECO:0007669"/>
    <property type="project" value="TreeGrafter"/>
</dbReference>
<dbReference type="EMBL" id="CAHIKZ030002854">
    <property type="protein sequence ID" value="CAE1292983.1"/>
    <property type="molecule type" value="Genomic_DNA"/>
</dbReference>
<proteinExistence type="predicted"/>
<evidence type="ECO:0000256" key="3">
    <source>
        <dbReference type="ARBA" id="ARBA00022989"/>
    </source>
</evidence>
<dbReference type="Proteomes" id="UP000597762">
    <property type="component" value="Unassembled WGS sequence"/>
</dbReference>
<keyword evidence="9" id="KW-1185">Reference proteome</keyword>
<keyword evidence="6" id="KW-0472">Membrane</keyword>
<organism evidence="8 9">
    <name type="scientific">Acanthosepion pharaonis</name>
    <name type="common">Pharaoh cuttlefish</name>
    <name type="synonym">Sepia pharaonis</name>
    <dbReference type="NCBI Taxonomy" id="158019"/>
    <lineage>
        <taxon>Eukaryota</taxon>
        <taxon>Metazoa</taxon>
        <taxon>Spiralia</taxon>
        <taxon>Lophotrochozoa</taxon>
        <taxon>Mollusca</taxon>
        <taxon>Cephalopoda</taxon>
        <taxon>Coleoidea</taxon>
        <taxon>Decapodiformes</taxon>
        <taxon>Sepiida</taxon>
        <taxon>Sepiina</taxon>
        <taxon>Sepiidae</taxon>
        <taxon>Acanthosepion</taxon>
    </lineage>
</organism>
<dbReference type="GO" id="GO:0008610">
    <property type="term" value="P:lipid biosynthetic process"/>
    <property type="evidence" value="ECO:0007669"/>
    <property type="project" value="InterPro"/>
</dbReference>
<accession>A0A812D9W4</accession>
<dbReference type="PANTHER" id="PTHR21624:SF1">
    <property type="entry name" value="ALKYLGLYCEROL MONOOXYGENASE"/>
    <property type="match status" value="1"/>
</dbReference>
<dbReference type="InterPro" id="IPR006694">
    <property type="entry name" value="Fatty_acid_hydroxylase"/>
</dbReference>
<gene>
    <name evidence="8" type="ORF">SPHA_49547</name>
</gene>
<evidence type="ECO:0000313" key="8">
    <source>
        <dbReference type="EMBL" id="CAE1292983.1"/>
    </source>
</evidence>
<protein>
    <submittedName>
        <fullName evidence="8">AGMO</fullName>
        <ecNumber evidence="8">1.14.16.5</ecNumber>
    </submittedName>
</protein>
<evidence type="ECO:0000256" key="6">
    <source>
        <dbReference type="ARBA" id="ARBA00023136"/>
    </source>
</evidence>
<keyword evidence="2" id="KW-0812">Transmembrane</keyword>
<dbReference type="EC" id="1.14.16.5" evidence="8"/>
<dbReference type="PANTHER" id="PTHR21624">
    <property type="entry name" value="STEROL DESATURASE-RELATED PROTEIN"/>
    <property type="match status" value="1"/>
</dbReference>
<dbReference type="GO" id="GO:0016020">
    <property type="term" value="C:membrane"/>
    <property type="evidence" value="ECO:0007669"/>
    <property type="project" value="GOC"/>
</dbReference>
<dbReference type="AlphaFoldDB" id="A0A812D9W4"/>
<name>A0A812D9W4_ACAPH</name>
<evidence type="ECO:0000256" key="5">
    <source>
        <dbReference type="ARBA" id="ARBA00023098"/>
    </source>
</evidence>
<dbReference type="OrthoDB" id="6354873at2759"/>
<keyword evidence="5" id="KW-0443">Lipid metabolism</keyword>
<dbReference type="GO" id="GO:0005506">
    <property type="term" value="F:iron ion binding"/>
    <property type="evidence" value="ECO:0007669"/>
    <property type="project" value="InterPro"/>
</dbReference>
<dbReference type="GO" id="GO:0005783">
    <property type="term" value="C:endoplasmic reticulum"/>
    <property type="evidence" value="ECO:0007669"/>
    <property type="project" value="TreeGrafter"/>
</dbReference>
<dbReference type="Pfam" id="PF04116">
    <property type="entry name" value="FA_hydroxylase"/>
    <property type="match status" value="1"/>
</dbReference>
<evidence type="ECO:0000256" key="4">
    <source>
        <dbReference type="ARBA" id="ARBA00023002"/>
    </source>
</evidence>
<reference evidence="8" key="1">
    <citation type="submission" date="2021-01" db="EMBL/GenBank/DDBJ databases">
        <authorList>
            <person name="Li R."/>
            <person name="Bekaert M."/>
        </authorList>
    </citation>
    <scope>NUCLEOTIDE SEQUENCE</scope>
    <source>
        <strain evidence="8">Farmed</strain>
    </source>
</reference>
<comment type="caution">
    <text evidence="8">The sequence shown here is derived from an EMBL/GenBank/DDBJ whole genome shotgun (WGS) entry which is preliminary data.</text>
</comment>
<evidence type="ECO:0000313" key="9">
    <source>
        <dbReference type="Proteomes" id="UP000597762"/>
    </source>
</evidence>
<feature type="domain" description="Fatty acid hydroxylase" evidence="7">
    <location>
        <begin position="138"/>
        <end position="189"/>
    </location>
</feature>
<comment type="subcellular location">
    <subcellularLocation>
        <location evidence="1">Endomembrane system</location>
        <topology evidence="1">Multi-pass membrane protein</topology>
    </subcellularLocation>
</comment>
<keyword evidence="3" id="KW-1133">Transmembrane helix</keyword>
<dbReference type="GO" id="GO:0050479">
    <property type="term" value="F:glyceryl-ether monooxygenase activity"/>
    <property type="evidence" value="ECO:0007669"/>
    <property type="project" value="UniProtKB-EC"/>
</dbReference>
<evidence type="ECO:0000256" key="2">
    <source>
        <dbReference type="ARBA" id="ARBA00022692"/>
    </source>
</evidence>
<sequence length="198" mass="23201">MSALPGVAIQERRQQKTKKKEMDEFILWDYGIVYFKQLRRMFYLVTPNESCFENVNEVPHYIDESNSVFLTFLLTESIISFILADGIYRINDGITSSSAGLLSRLPVMLVKSVHLATYKWVHNNFQLLELPWNSPCTWFLTFLLVDLGYYWFHRMAHEVNILWAAHQVHHSSEDYNLSTALRQSVLQTYTSWVSNKVP</sequence>
<keyword evidence="4 8" id="KW-0560">Oxidoreductase</keyword>
<dbReference type="InterPro" id="IPR051689">
    <property type="entry name" value="Sterol_desaturase/TMEM195"/>
</dbReference>
<evidence type="ECO:0000259" key="7">
    <source>
        <dbReference type="Pfam" id="PF04116"/>
    </source>
</evidence>